<feature type="binding site" evidence="18">
    <location>
        <position position="160"/>
    </location>
    <ligand>
        <name>(6S)-NADPHX</name>
        <dbReference type="ChEBI" id="CHEBI:64076"/>
    </ligand>
</feature>
<keyword evidence="6 17" id="KW-0547">Nucleotide-binding</keyword>
<feature type="binding site" evidence="17">
    <location>
        <position position="383"/>
    </location>
    <ligand>
        <name>(6S)-NADPHX</name>
        <dbReference type="ChEBI" id="CHEBI:64076"/>
    </ligand>
</feature>
<comment type="similarity">
    <text evidence="4 19">In the C-terminal section; belongs to the NnrD/CARKD family.</text>
</comment>
<comment type="catalytic activity">
    <reaction evidence="2 18 19">
        <text>(6R)-NADPHX = (6S)-NADPHX</text>
        <dbReference type="Rhea" id="RHEA:32227"/>
        <dbReference type="ChEBI" id="CHEBI:64076"/>
        <dbReference type="ChEBI" id="CHEBI:64077"/>
        <dbReference type="EC" id="5.1.99.6"/>
    </reaction>
</comment>
<gene>
    <name evidence="17" type="primary">nnrD</name>
    <name evidence="18" type="synonym">nnrE</name>
    <name evidence="22" type="ORF">ACFPOH_13730</name>
</gene>
<comment type="catalytic activity">
    <reaction evidence="15 17 19">
        <text>(6S)-NADHX + ADP = AMP + phosphate + NADH + H(+)</text>
        <dbReference type="Rhea" id="RHEA:32223"/>
        <dbReference type="ChEBI" id="CHEBI:15378"/>
        <dbReference type="ChEBI" id="CHEBI:43474"/>
        <dbReference type="ChEBI" id="CHEBI:57945"/>
        <dbReference type="ChEBI" id="CHEBI:64074"/>
        <dbReference type="ChEBI" id="CHEBI:456215"/>
        <dbReference type="ChEBI" id="CHEBI:456216"/>
        <dbReference type="EC" id="4.2.1.136"/>
    </reaction>
</comment>
<dbReference type="PROSITE" id="PS01050">
    <property type="entry name" value="YJEF_C_2"/>
    <property type="match status" value="1"/>
</dbReference>
<evidence type="ECO:0000313" key="23">
    <source>
        <dbReference type="Proteomes" id="UP001595978"/>
    </source>
</evidence>
<keyword evidence="12 17" id="KW-0456">Lyase</keyword>
<dbReference type="HAMAP" id="MF_01966">
    <property type="entry name" value="NADHX_epimerase"/>
    <property type="match status" value="1"/>
</dbReference>
<feature type="domain" description="YjeF C-terminal" evidence="20">
    <location>
        <begin position="228"/>
        <end position="509"/>
    </location>
</feature>
<evidence type="ECO:0000256" key="12">
    <source>
        <dbReference type="ARBA" id="ARBA00023239"/>
    </source>
</evidence>
<evidence type="ECO:0000256" key="3">
    <source>
        <dbReference type="ARBA" id="ARBA00006001"/>
    </source>
</evidence>
<evidence type="ECO:0000256" key="11">
    <source>
        <dbReference type="ARBA" id="ARBA00023235"/>
    </source>
</evidence>
<evidence type="ECO:0000259" key="21">
    <source>
        <dbReference type="PROSITE" id="PS51385"/>
    </source>
</evidence>
<proteinExistence type="inferred from homology"/>
<feature type="binding site" evidence="17">
    <location>
        <position position="450"/>
    </location>
    <ligand>
        <name>(6S)-NADPHX</name>
        <dbReference type="ChEBI" id="CHEBI:64076"/>
    </ligand>
</feature>
<evidence type="ECO:0000313" key="22">
    <source>
        <dbReference type="EMBL" id="MFC5542766.1"/>
    </source>
</evidence>
<dbReference type="SUPFAM" id="SSF53613">
    <property type="entry name" value="Ribokinase-like"/>
    <property type="match status" value="1"/>
</dbReference>
<evidence type="ECO:0000256" key="6">
    <source>
        <dbReference type="ARBA" id="ARBA00022741"/>
    </source>
</evidence>
<dbReference type="PANTHER" id="PTHR12592:SF0">
    <property type="entry name" value="ATP-DEPENDENT (S)-NAD(P)H-HYDRATE DEHYDRATASE"/>
    <property type="match status" value="1"/>
</dbReference>
<dbReference type="Gene3D" id="3.40.50.10260">
    <property type="entry name" value="YjeF N-terminal domain"/>
    <property type="match status" value="1"/>
</dbReference>
<comment type="catalytic activity">
    <reaction evidence="16 17 19">
        <text>(6S)-NADPHX + ADP = AMP + phosphate + NADPH + H(+)</text>
        <dbReference type="Rhea" id="RHEA:32235"/>
        <dbReference type="ChEBI" id="CHEBI:15378"/>
        <dbReference type="ChEBI" id="CHEBI:43474"/>
        <dbReference type="ChEBI" id="CHEBI:57783"/>
        <dbReference type="ChEBI" id="CHEBI:64076"/>
        <dbReference type="ChEBI" id="CHEBI:456215"/>
        <dbReference type="ChEBI" id="CHEBI:456216"/>
        <dbReference type="EC" id="4.2.1.136"/>
    </reaction>
</comment>
<keyword evidence="10 17" id="KW-0520">NAD</keyword>
<evidence type="ECO:0000256" key="13">
    <source>
        <dbReference type="ARBA" id="ARBA00023268"/>
    </source>
</evidence>
<evidence type="ECO:0000256" key="16">
    <source>
        <dbReference type="ARBA" id="ARBA00049209"/>
    </source>
</evidence>
<comment type="similarity">
    <text evidence="18">Belongs to the NnrE/AIBP family.</text>
</comment>
<dbReference type="NCBIfam" id="TIGR00197">
    <property type="entry name" value="yjeF_nterm"/>
    <property type="match status" value="1"/>
</dbReference>
<evidence type="ECO:0000256" key="15">
    <source>
        <dbReference type="ARBA" id="ARBA00048238"/>
    </source>
</evidence>
<dbReference type="EC" id="5.1.99.6" evidence="19"/>
<evidence type="ECO:0000256" key="1">
    <source>
        <dbReference type="ARBA" id="ARBA00000013"/>
    </source>
</evidence>
<evidence type="ECO:0000256" key="18">
    <source>
        <dbReference type="HAMAP-Rule" id="MF_01966"/>
    </source>
</evidence>
<name>A0ABW0REM3_9BACL</name>
<evidence type="ECO:0000256" key="17">
    <source>
        <dbReference type="HAMAP-Rule" id="MF_01965"/>
    </source>
</evidence>
<comment type="subunit">
    <text evidence="17">Homotetramer.</text>
</comment>
<dbReference type="InterPro" id="IPR030677">
    <property type="entry name" value="Nnr"/>
</dbReference>
<keyword evidence="23" id="KW-1185">Reference proteome</keyword>
<dbReference type="EC" id="4.2.1.136" evidence="19"/>
<dbReference type="Gene3D" id="3.40.1190.20">
    <property type="match status" value="1"/>
</dbReference>
<keyword evidence="9 18" id="KW-0630">Potassium</keyword>
<comment type="function">
    <text evidence="17">Catalyzes the dehydration of the S-form of NAD(P)HX at the expense of ADP, which is converted to AMP. Together with NAD(P)HX epimerase, which catalyzes the epimerization of the S- and R-forms, the enzyme allows the repair of both epimers of NAD(P)HX, a damaged form of NAD(P)H that is a result of enzymatic or heat-dependent hydration.</text>
</comment>
<comment type="cofactor">
    <cofactor evidence="18 19">
        <name>K(+)</name>
        <dbReference type="ChEBI" id="CHEBI:29103"/>
    </cofactor>
    <text evidence="18 19">Binds 1 potassium ion per subunit.</text>
</comment>
<organism evidence="22 23">
    <name type="scientific">Ureibacillus suwonensis</name>
    <dbReference type="NCBI Taxonomy" id="313007"/>
    <lineage>
        <taxon>Bacteria</taxon>
        <taxon>Bacillati</taxon>
        <taxon>Bacillota</taxon>
        <taxon>Bacilli</taxon>
        <taxon>Bacillales</taxon>
        <taxon>Caryophanaceae</taxon>
        <taxon>Ureibacillus</taxon>
    </lineage>
</organism>
<feature type="binding site" evidence="18">
    <location>
        <begin position="57"/>
        <end position="61"/>
    </location>
    <ligand>
        <name>(6S)-NADPHX</name>
        <dbReference type="ChEBI" id="CHEBI:64076"/>
    </ligand>
</feature>
<evidence type="ECO:0000256" key="4">
    <source>
        <dbReference type="ARBA" id="ARBA00009524"/>
    </source>
</evidence>
<keyword evidence="8 17" id="KW-0521">NADP</keyword>
<dbReference type="PANTHER" id="PTHR12592">
    <property type="entry name" value="ATP-DEPENDENT (S)-NAD(P)H-HYDRATE DEHYDRATASE FAMILY MEMBER"/>
    <property type="match status" value="1"/>
</dbReference>
<dbReference type="InterPro" id="IPR017953">
    <property type="entry name" value="Carbohydrate_kinase_pred_CS"/>
</dbReference>
<evidence type="ECO:0000256" key="5">
    <source>
        <dbReference type="ARBA" id="ARBA00022723"/>
    </source>
</evidence>
<reference evidence="23" key="1">
    <citation type="journal article" date="2019" name="Int. J. Syst. Evol. Microbiol.">
        <title>The Global Catalogue of Microorganisms (GCM) 10K type strain sequencing project: providing services to taxonomists for standard genome sequencing and annotation.</title>
        <authorList>
            <consortium name="The Broad Institute Genomics Platform"/>
            <consortium name="The Broad Institute Genome Sequencing Center for Infectious Disease"/>
            <person name="Wu L."/>
            <person name="Ma J."/>
        </authorList>
    </citation>
    <scope>NUCLEOTIDE SEQUENCE [LARGE SCALE GENOMIC DNA]</scope>
    <source>
        <strain evidence="23">CCUG 56331</strain>
    </source>
</reference>
<dbReference type="InterPro" id="IPR000631">
    <property type="entry name" value="CARKD"/>
</dbReference>
<comment type="caution">
    <text evidence="22">The sequence shown here is derived from an EMBL/GenBank/DDBJ whole genome shotgun (WGS) entry which is preliminary data.</text>
</comment>
<dbReference type="CDD" id="cd01171">
    <property type="entry name" value="YXKO-related"/>
    <property type="match status" value="1"/>
</dbReference>
<feature type="binding site" evidence="18">
    <location>
        <begin position="131"/>
        <end position="137"/>
    </location>
    <ligand>
        <name>(6S)-NADPHX</name>
        <dbReference type="ChEBI" id="CHEBI:64076"/>
    </ligand>
</feature>
<comment type="similarity">
    <text evidence="17">Belongs to the NnrD/CARKD family.</text>
</comment>
<accession>A0ABW0REM3</accession>
<comment type="caution">
    <text evidence="17">Lacks conserved residue(s) required for the propagation of feature annotation.</text>
</comment>
<feature type="domain" description="YjeF N-terminal" evidence="21">
    <location>
        <begin position="9"/>
        <end position="217"/>
    </location>
</feature>
<dbReference type="SUPFAM" id="SSF64153">
    <property type="entry name" value="YjeF N-terminal domain-like"/>
    <property type="match status" value="1"/>
</dbReference>
<evidence type="ECO:0000256" key="8">
    <source>
        <dbReference type="ARBA" id="ARBA00022857"/>
    </source>
</evidence>
<dbReference type="EMBL" id="JBHSNQ010000180">
    <property type="protein sequence ID" value="MFC5542766.1"/>
    <property type="molecule type" value="Genomic_DNA"/>
</dbReference>
<keyword evidence="11 18" id="KW-0413">Isomerase</keyword>
<evidence type="ECO:0000259" key="20">
    <source>
        <dbReference type="PROSITE" id="PS51383"/>
    </source>
</evidence>
<keyword evidence="13" id="KW-0511">Multifunctional enzyme</keyword>
<evidence type="ECO:0000256" key="7">
    <source>
        <dbReference type="ARBA" id="ARBA00022840"/>
    </source>
</evidence>
<dbReference type="Proteomes" id="UP001595978">
    <property type="component" value="Unassembled WGS sequence"/>
</dbReference>
<evidence type="ECO:0000256" key="14">
    <source>
        <dbReference type="ARBA" id="ARBA00025153"/>
    </source>
</evidence>
<comment type="cofactor">
    <cofactor evidence="17">
        <name>Mg(2+)</name>
        <dbReference type="ChEBI" id="CHEBI:18420"/>
    </cofactor>
</comment>
<comment type="catalytic activity">
    <reaction evidence="1 18 19">
        <text>(6R)-NADHX = (6S)-NADHX</text>
        <dbReference type="Rhea" id="RHEA:32215"/>
        <dbReference type="ChEBI" id="CHEBI:64074"/>
        <dbReference type="ChEBI" id="CHEBI:64075"/>
        <dbReference type="EC" id="5.1.99.6"/>
    </reaction>
</comment>
<feature type="binding site" evidence="17">
    <location>
        <position position="263"/>
    </location>
    <ligand>
        <name>(6S)-NADPHX</name>
        <dbReference type="ChEBI" id="CHEBI:64076"/>
    </ligand>
</feature>
<feature type="binding site" evidence="18">
    <location>
        <position position="58"/>
    </location>
    <ligand>
        <name>K(+)</name>
        <dbReference type="ChEBI" id="CHEBI:29103"/>
    </ligand>
</feature>
<dbReference type="Pfam" id="PF01256">
    <property type="entry name" value="Carb_kinase"/>
    <property type="match status" value="1"/>
</dbReference>
<dbReference type="InterPro" id="IPR036652">
    <property type="entry name" value="YjeF_N_dom_sf"/>
</dbReference>
<keyword evidence="7 17" id="KW-0067">ATP-binding</keyword>
<dbReference type="PROSITE" id="PS51385">
    <property type="entry name" value="YJEF_N"/>
    <property type="match status" value="1"/>
</dbReference>
<dbReference type="InterPro" id="IPR004443">
    <property type="entry name" value="YjeF_N_dom"/>
</dbReference>
<dbReference type="NCBIfam" id="TIGR00196">
    <property type="entry name" value="yjeF_cterm"/>
    <property type="match status" value="1"/>
</dbReference>
<dbReference type="PIRSF" id="PIRSF017184">
    <property type="entry name" value="Nnr"/>
    <property type="match status" value="1"/>
</dbReference>
<dbReference type="RefSeq" id="WP_390310196.1">
    <property type="nucleotide sequence ID" value="NZ_JBHSNQ010000180.1"/>
</dbReference>
<feature type="binding site" evidence="17">
    <location>
        <position position="331"/>
    </location>
    <ligand>
        <name>(6S)-NADPHX</name>
        <dbReference type="ChEBI" id="CHEBI:64076"/>
    </ligand>
</feature>
<dbReference type="InterPro" id="IPR029056">
    <property type="entry name" value="Ribokinase-like"/>
</dbReference>
<evidence type="ECO:0000256" key="10">
    <source>
        <dbReference type="ARBA" id="ARBA00023027"/>
    </source>
</evidence>
<dbReference type="PROSITE" id="PS51383">
    <property type="entry name" value="YJEF_C_3"/>
    <property type="match status" value="1"/>
</dbReference>
<dbReference type="Pfam" id="PF03853">
    <property type="entry name" value="YjeF_N"/>
    <property type="match status" value="1"/>
</dbReference>
<keyword evidence="5 18" id="KW-0479">Metal-binding</keyword>
<evidence type="ECO:0000256" key="19">
    <source>
        <dbReference type="PIRNR" id="PIRNR017184"/>
    </source>
</evidence>
<dbReference type="HAMAP" id="MF_01965">
    <property type="entry name" value="NADHX_dehydratase"/>
    <property type="match status" value="1"/>
</dbReference>
<sequence length="509" mass="55182">MYVADQKSMQIMDRYTMEQLGLPGVVLMENAGNAVVQEILRDYPNYTRVLVLSGQGNNGGDGFVIARRLIDFGYDVSLCFIGNEEKLKGDAHIHYQVYQNRRLPLYVYRAGEEDIFFHIQSADVIVDAMLGTGVSGEVRSPFYEIIQAVNESHKDVISVDVPSGLNSNTGEVANIAIKAKKTITFALPKIGFFVGNGPKVIGEWKVADISVPDSIVEILQLPLPKLLDAETAKTSLPKRVKHGHKGTFGHCLIIGGSKYYVGAPIYTAKAAFHSGIGLVTLAIPETIYSQVAGTCHESLFLPLPDTNGSIDCKALENIDYSKFKTIVFGPGLGRECDGDAMIQILLEKLTTQTLIVDADGLYFLKNHLNQLQHYSGDIIATPHPGEMATLTGKTVAEVEAGRLETAKHLASTYGIYLLLKGHRPIIATPKGELWINPHGNDALGKGGSGDVLTGLIASLVSQQKDPLKAMLSASYYHATAAEELGKETSNYGVTPMDIIHAIPVLFGRT</sequence>
<evidence type="ECO:0000256" key="9">
    <source>
        <dbReference type="ARBA" id="ARBA00022958"/>
    </source>
</evidence>
<feature type="binding site" evidence="17">
    <location>
        <position position="449"/>
    </location>
    <ligand>
        <name>AMP</name>
        <dbReference type="ChEBI" id="CHEBI:456215"/>
    </ligand>
</feature>
<comment type="similarity">
    <text evidence="3 19">In the N-terminal section; belongs to the NnrE/AIBP family.</text>
</comment>
<evidence type="ECO:0000256" key="2">
    <source>
        <dbReference type="ARBA" id="ARBA00000909"/>
    </source>
</evidence>
<protein>
    <recommendedName>
        <fullName evidence="19">Bifunctional NAD(P)H-hydrate repair enzyme</fullName>
    </recommendedName>
    <alternativeName>
        <fullName evidence="19">Nicotinamide nucleotide repair protein</fullName>
    </alternativeName>
    <domain>
        <recommendedName>
            <fullName evidence="19">ADP-dependent (S)-NAD(P)H-hydrate dehydratase</fullName>
            <ecNumber evidence="19">4.2.1.136</ecNumber>
        </recommendedName>
        <alternativeName>
            <fullName evidence="19">ADP-dependent NAD(P)HX dehydratase</fullName>
        </alternativeName>
    </domain>
    <domain>
        <recommendedName>
            <fullName evidence="19">NAD(P)H-hydrate epimerase</fullName>
            <ecNumber evidence="19">5.1.99.6</ecNumber>
        </recommendedName>
    </domain>
</protein>
<comment type="function">
    <text evidence="18">Catalyzes the epimerization of the S- and R-forms of NAD(P)HX, a damaged form of NAD(P)H that is a result of enzymatic or heat-dependent hydration. This is a prerequisite for the S-specific NAD(P)H-hydrate dehydratase to allow the repair of both epimers of NAD(P)HX.</text>
</comment>
<feature type="binding site" evidence="18">
    <location>
        <position position="163"/>
    </location>
    <ligand>
        <name>K(+)</name>
        <dbReference type="ChEBI" id="CHEBI:29103"/>
    </ligand>
</feature>
<feature type="binding site" evidence="18">
    <location>
        <position position="127"/>
    </location>
    <ligand>
        <name>K(+)</name>
        <dbReference type="ChEBI" id="CHEBI:29103"/>
    </ligand>
</feature>
<comment type="function">
    <text evidence="14 19">Bifunctional enzyme that catalyzes the epimerization of the S- and R-forms of NAD(P)HX and the dehydration of the S-form of NAD(P)HX at the expense of ADP, which is converted to AMP. This allows the repair of both epimers of NAD(P)HX, a damaged form of NAD(P)H that is a result of enzymatic or heat-dependent hydration.</text>
</comment>